<protein>
    <recommendedName>
        <fullName evidence="8">Axial regulator YABBY 2</fullName>
    </recommendedName>
</protein>
<organism evidence="6 7">
    <name type="scientific">Genlisea aurea</name>
    <dbReference type="NCBI Taxonomy" id="192259"/>
    <lineage>
        <taxon>Eukaryota</taxon>
        <taxon>Viridiplantae</taxon>
        <taxon>Streptophyta</taxon>
        <taxon>Embryophyta</taxon>
        <taxon>Tracheophyta</taxon>
        <taxon>Spermatophyta</taxon>
        <taxon>Magnoliopsida</taxon>
        <taxon>eudicotyledons</taxon>
        <taxon>Gunneridae</taxon>
        <taxon>Pentapetalae</taxon>
        <taxon>asterids</taxon>
        <taxon>lamiids</taxon>
        <taxon>Lamiales</taxon>
        <taxon>Lentibulariaceae</taxon>
        <taxon>Genlisea</taxon>
    </lineage>
</organism>
<sequence length="121" mass="13531">MSVEMVSDRVSYVHCNFCNTILVVGVPCSNLLTIATVRCERCSNLLSVNLSGSLPQSLHRQDFQKQKSLAAIDLPFKEIGSSSKCKRLCPMSNDDQATKTSPIRPPEKRQRVPSAYNRFIK</sequence>
<comment type="caution">
    <text evidence="6">The sequence shown here is derived from an EMBL/GenBank/DDBJ whole genome shotgun (WGS) entry which is preliminary data.</text>
</comment>
<dbReference type="GO" id="GO:0010158">
    <property type="term" value="P:abaxial cell fate specification"/>
    <property type="evidence" value="ECO:0007669"/>
    <property type="project" value="TreeGrafter"/>
</dbReference>
<proteinExistence type="predicted"/>
<evidence type="ECO:0000256" key="3">
    <source>
        <dbReference type="SAM" id="MobiDB-lite"/>
    </source>
</evidence>
<dbReference type="PANTHER" id="PTHR31675">
    <property type="entry name" value="PROTEIN YABBY 6-RELATED"/>
    <property type="match status" value="1"/>
</dbReference>
<dbReference type="InterPro" id="IPR006780">
    <property type="entry name" value="YABBY"/>
</dbReference>
<dbReference type="PANTHER" id="PTHR31675:SF30">
    <property type="entry name" value="AXIAL REGULATOR YABBY 2-RELATED"/>
    <property type="match status" value="1"/>
</dbReference>
<reference evidence="6 7" key="1">
    <citation type="journal article" date="2013" name="BMC Genomics">
        <title>The miniature genome of a carnivorous plant Genlisea aurea contains a low number of genes and short non-coding sequences.</title>
        <authorList>
            <person name="Leushkin E.V."/>
            <person name="Sutormin R.A."/>
            <person name="Nabieva E.R."/>
            <person name="Penin A.A."/>
            <person name="Kondrashov A.S."/>
            <person name="Logacheva M.D."/>
        </authorList>
    </citation>
    <scope>NUCLEOTIDE SEQUENCE [LARGE SCALE GENOMIC DNA]</scope>
</reference>
<dbReference type="Pfam" id="PF24868">
    <property type="entry name" value="YABBY_N"/>
    <property type="match status" value="1"/>
</dbReference>
<dbReference type="InterPro" id="IPR056775">
    <property type="entry name" value="YABBY_C"/>
</dbReference>
<name>S8CAB8_9LAMI</name>
<keyword evidence="2" id="KW-0539">Nucleus</keyword>
<dbReference type="GO" id="GO:0005634">
    <property type="term" value="C:nucleus"/>
    <property type="evidence" value="ECO:0007669"/>
    <property type="project" value="UniProtKB-SubCell"/>
</dbReference>
<keyword evidence="7" id="KW-1185">Reference proteome</keyword>
<gene>
    <name evidence="6" type="ORF">M569_13486</name>
</gene>
<feature type="region of interest" description="Disordered" evidence="3">
    <location>
        <begin position="90"/>
        <end position="121"/>
    </location>
</feature>
<dbReference type="Proteomes" id="UP000015453">
    <property type="component" value="Unassembled WGS sequence"/>
</dbReference>
<evidence type="ECO:0000313" key="7">
    <source>
        <dbReference type="Proteomes" id="UP000015453"/>
    </source>
</evidence>
<comment type="subcellular location">
    <subcellularLocation>
        <location evidence="1">Nucleus</location>
    </subcellularLocation>
</comment>
<evidence type="ECO:0000256" key="2">
    <source>
        <dbReference type="ARBA" id="ARBA00023242"/>
    </source>
</evidence>
<dbReference type="AlphaFoldDB" id="S8CAB8"/>
<dbReference type="Pfam" id="PF04690">
    <property type="entry name" value="YABBY"/>
    <property type="match status" value="1"/>
</dbReference>
<evidence type="ECO:0000256" key="1">
    <source>
        <dbReference type="ARBA" id="ARBA00004123"/>
    </source>
</evidence>
<feature type="domain" description="YABBY N-terminal" evidence="5">
    <location>
        <begin position="6"/>
        <end position="63"/>
    </location>
</feature>
<dbReference type="InterPro" id="IPR056776">
    <property type="entry name" value="YABBY_N"/>
</dbReference>
<evidence type="ECO:0008006" key="8">
    <source>
        <dbReference type="Google" id="ProtNLM"/>
    </source>
</evidence>
<evidence type="ECO:0000313" key="6">
    <source>
        <dbReference type="EMBL" id="EPS61311.1"/>
    </source>
</evidence>
<accession>S8CAB8</accession>
<dbReference type="EMBL" id="AUSU01006937">
    <property type="protein sequence ID" value="EPS61311.1"/>
    <property type="molecule type" value="Genomic_DNA"/>
</dbReference>
<dbReference type="OrthoDB" id="667577at2759"/>
<evidence type="ECO:0000259" key="5">
    <source>
        <dbReference type="Pfam" id="PF24868"/>
    </source>
</evidence>
<feature type="domain" description="YABBY protein C-terminal" evidence="4">
    <location>
        <begin position="94"/>
        <end position="121"/>
    </location>
</feature>
<evidence type="ECO:0000259" key="4">
    <source>
        <dbReference type="Pfam" id="PF04690"/>
    </source>
</evidence>